<feature type="domain" description="MIP18 family-like" evidence="2">
    <location>
        <begin position="37"/>
        <end position="108"/>
    </location>
</feature>
<dbReference type="Pfam" id="PF01883">
    <property type="entry name" value="FeS_assembly_P"/>
    <property type="match status" value="1"/>
</dbReference>
<sequence>MSCSTPTPDDSTPDDSTAPATSSDFIERRRRNATGFEAEVWDVIDEIPDPHIPVSLVEMGMIYDVDYADGHVDVEMTFPCMGCPAYDMIHNDIESCLLVYDRVDSVDVDVVWEPVWSKEMLTADVRRKMNESGISL</sequence>
<proteinExistence type="predicted"/>
<dbReference type="InterPro" id="IPR002744">
    <property type="entry name" value="MIP18-like"/>
</dbReference>
<dbReference type="GeneID" id="43839805"/>
<feature type="region of interest" description="Disordered" evidence="1">
    <location>
        <begin position="1"/>
        <end position="29"/>
    </location>
</feature>
<dbReference type="OrthoDB" id="371709at2157"/>
<evidence type="ECO:0000256" key="1">
    <source>
        <dbReference type="SAM" id="MobiDB-lite"/>
    </source>
</evidence>
<dbReference type="RefSeq" id="WP_021073346.1">
    <property type="nucleotide sequence ID" value="NZ_FNPC01000001.1"/>
</dbReference>
<name>A0A1H3EY76_9EURY</name>
<protein>
    <submittedName>
        <fullName evidence="3">Metal-sulfur cluster biosynthetic enzyme</fullName>
    </submittedName>
</protein>
<feature type="compositionally biased region" description="Low complexity" evidence="1">
    <location>
        <begin position="1"/>
        <end position="24"/>
    </location>
</feature>
<evidence type="ECO:0000313" key="3">
    <source>
        <dbReference type="EMBL" id="SDX82919.1"/>
    </source>
</evidence>
<dbReference type="EMBL" id="FNPC01000001">
    <property type="protein sequence ID" value="SDX82919.1"/>
    <property type="molecule type" value="Genomic_DNA"/>
</dbReference>
<dbReference type="PANTHER" id="PTHR42831:SF3">
    <property type="entry name" value="1,2-PHENYLACETYL-COA EPOXIDASE, SUBUNIT D-RELATED"/>
    <property type="match status" value="1"/>
</dbReference>
<dbReference type="Proteomes" id="UP000199079">
    <property type="component" value="Unassembled WGS sequence"/>
</dbReference>
<accession>A0A1H3EY76</accession>
<dbReference type="SUPFAM" id="SSF117916">
    <property type="entry name" value="Fe-S cluster assembly (FSCA) domain-like"/>
    <property type="match status" value="1"/>
</dbReference>
<evidence type="ECO:0000259" key="2">
    <source>
        <dbReference type="Pfam" id="PF01883"/>
    </source>
</evidence>
<dbReference type="PANTHER" id="PTHR42831">
    <property type="entry name" value="FE-S PROTEIN MATURATION AUXILIARY FACTOR YITW"/>
    <property type="match status" value="1"/>
</dbReference>
<dbReference type="Gene3D" id="3.30.300.130">
    <property type="entry name" value="Fe-S cluster assembly (FSCA)"/>
    <property type="match status" value="1"/>
</dbReference>
<evidence type="ECO:0000313" key="4">
    <source>
        <dbReference type="Proteomes" id="UP000199079"/>
    </source>
</evidence>
<reference evidence="4" key="1">
    <citation type="submission" date="2016-10" db="EMBL/GenBank/DDBJ databases">
        <authorList>
            <person name="Varghese N."/>
            <person name="Submissions S."/>
        </authorList>
    </citation>
    <scope>NUCLEOTIDE SEQUENCE [LARGE SCALE GENOMIC DNA]</scope>
    <source>
        <strain evidence="4">DC30,IBRC 10041,KCTC 4046</strain>
    </source>
</reference>
<dbReference type="InterPro" id="IPR034904">
    <property type="entry name" value="FSCA_dom_sf"/>
</dbReference>
<gene>
    <name evidence="3" type="ORF">SAMN05216564_101621</name>
</gene>
<dbReference type="InterPro" id="IPR052339">
    <property type="entry name" value="Fe-S_Maturation_MIP18"/>
</dbReference>
<dbReference type="AlphaFoldDB" id="A0A1H3EY76"/>
<organism evidence="3 4">
    <name type="scientific">Halopenitus persicus</name>
    <dbReference type="NCBI Taxonomy" id="1048396"/>
    <lineage>
        <taxon>Archaea</taxon>
        <taxon>Methanobacteriati</taxon>
        <taxon>Methanobacteriota</taxon>
        <taxon>Stenosarchaea group</taxon>
        <taxon>Halobacteria</taxon>
        <taxon>Halobacteriales</taxon>
        <taxon>Haloferacaceae</taxon>
        <taxon>Halopenitus</taxon>
    </lineage>
</organism>
<keyword evidence="4" id="KW-1185">Reference proteome</keyword>